<gene>
    <name evidence="6" type="ORF">CF15_05750</name>
</gene>
<dbReference type="EMBL" id="LNTB01000001">
    <property type="protein sequence ID" value="KSW12253.1"/>
    <property type="molecule type" value="Genomic_DNA"/>
</dbReference>
<dbReference type="InterPro" id="IPR002789">
    <property type="entry name" value="HerA_central"/>
</dbReference>
<comment type="similarity">
    <text evidence="1">Belongs to the HerA family.</text>
</comment>
<reference evidence="6 7" key="1">
    <citation type="submission" date="2015-11" db="EMBL/GenBank/DDBJ databases">
        <title>Genome sequence of Pyrodictium occultum PL-19, a marine hyperthermophilic archaeon isolated from Volcano, Italy.</title>
        <authorList>
            <person name="Utturkar S."/>
            <person name="Huber H."/>
            <person name="Leptihn S."/>
            <person name="Brown S."/>
            <person name="Stetter K.O."/>
            <person name="Podar M."/>
        </authorList>
    </citation>
    <scope>NUCLEOTIDE SEQUENCE [LARGE SCALE GENOMIC DNA]</scope>
    <source>
        <strain evidence="6 7">PL-19</strain>
    </source>
</reference>
<dbReference type="Pfam" id="PF01935">
    <property type="entry name" value="DUF87"/>
    <property type="match status" value="1"/>
</dbReference>
<dbReference type="RefSeq" id="WP_058370933.1">
    <property type="nucleotide sequence ID" value="NZ_LNTB01000001.1"/>
</dbReference>
<evidence type="ECO:0000256" key="3">
    <source>
        <dbReference type="ARBA" id="ARBA00048954"/>
    </source>
</evidence>
<feature type="domain" description="Helicase HerA central" evidence="5">
    <location>
        <begin position="142"/>
        <end position="342"/>
    </location>
</feature>
<dbReference type="Proteomes" id="UP000053352">
    <property type="component" value="Unassembled WGS sequence"/>
</dbReference>
<comment type="catalytic activity">
    <reaction evidence="4">
        <text>ATP + H2O = ADP + phosphate + H(+)</text>
        <dbReference type="Rhea" id="RHEA:13065"/>
        <dbReference type="ChEBI" id="CHEBI:15377"/>
        <dbReference type="ChEBI" id="CHEBI:15378"/>
        <dbReference type="ChEBI" id="CHEBI:30616"/>
        <dbReference type="ChEBI" id="CHEBI:43474"/>
        <dbReference type="ChEBI" id="CHEBI:456216"/>
        <dbReference type="EC" id="5.6.2.4"/>
    </reaction>
</comment>
<dbReference type="InterPro" id="IPR027417">
    <property type="entry name" value="P-loop_NTPase"/>
</dbReference>
<dbReference type="PANTHER" id="PTHR42957:SF1">
    <property type="entry name" value="HELICASE MJ1565-RELATED"/>
    <property type="match status" value="1"/>
</dbReference>
<evidence type="ECO:0000259" key="5">
    <source>
        <dbReference type="Pfam" id="PF01935"/>
    </source>
</evidence>
<protein>
    <submittedName>
        <fullName evidence="6">ATP synthase</fullName>
    </submittedName>
</protein>
<keyword evidence="7" id="KW-1185">Reference proteome</keyword>
<dbReference type="PANTHER" id="PTHR42957">
    <property type="entry name" value="HELICASE MJ1565-RELATED"/>
    <property type="match status" value="1"/>
</dbReference>
<evidence type="ECO:0000256" key="4">
    <source>
        <dbReference type="ARBA" id="ARBA00048988"/>
    </source>
</evidence>
<organism evidence="6 7">
    <name type="scientific">Pyrodictium occultum</name>
    <dbReference type="NCBI Taxonomy" id="2309"/>
    <lineage>
        <taxon>Archaea</taxon>
        <taxon>Thermoproteota</taxon>
        <taxon>Thermoprotei</taxon>
        <taxon>Desulfurococcales</taxon>
        <taxon>Pyrodictiaceae</taxon>
        <taxon>Pyrodictium</taxon>
    </lineage>
</organism>
<evidence type="ECO:0000313" key="7">
    <source>
        <dbReference type="Proteomes" id="UP000053352"/>
    </source>
</evidence>
<comment type="caution">
    <text evidence="6">The sequence shown here is derived from an EMBL/GenBank/DDBJ whole genome shotgun (WGS) entry which is preliminary data.</text>
</comment>
<dbReference type="InterPro" id="IPR008571">
    <property type="entry name" value="HerA-like"/>
</dbReference>
<evidence type="ECO:0000313" key="6">
    <source>
        <dbReference type="EMBL" id="KSW12253.1"/>
    </source>
</evidence>
<evidence type="ECO:0000256" key="2">
    <source>
        <dbReference type="ARBA" id="ARBA00034617"/>
    </source>
</evidence>
<dbReference type="OrthoDB" id="107033at2157"/>
<comment type="catalytic activity">
    <reaction evidence="2">
        <text>Couples ATP hydrolysis with the unwinding of duplex DNA by translocating in the 3'-5' direction.</text>
        <dbReference type="EC" id="5.6.2.4"/>
    </reaction>
</comment>
<dbReference type="GO" id="GO:0043138">
    <property type="term" value="F:3'-5' DNA helicase activity"/>
    <property type="evidence" value="ECO:0007669"/>
    <property type="project" value="UniProtKB-EC"/>
</dbReference>
<evidence type="ECO:0000256" key="1">
    <source>
        <dbReference type="ARBA" id="ARBA00007816"/>
    </source>
</evidence>
<dbReference type="STRING" id="2309.CF15_05750"/>
<dbReference type="SUPFAM" id="SSF52540">
    <property type="entry name" value="P-loop containing nucleoside triphosphate hydrolases"/>
    <property type="match status" value="1"/>
</dbReference>
<comment type="catalytic activity">
    <reaction evidence="3">
        <text>ATP + H2O = ADP + phosphate + H(+)</text>
        <dbReference type="Rhea" id="RHEA:13065"/>
        <dbReference type="ChEBI" id="CHEBI:15377"/>
        <dbReference type="ChEBI" id="CHEBI:15378"/>
        <dbReference type="ChEBI" id="CHEBI:30616"/>
        <dbReference type="ChEBI" id="CHEBI:43474"/>
        <dbReference type="ChEBI" id="CHEBI:456216"/>
        <dbReference type="EC" id="5.6.2.3"/>
    </reaction>
</comment>
<sequence>MQESKTLHEERGRPAPGRLLGFVVDNSTPIVARFVSSNPPPIGDYVLIEYPGGALLGLVEQVGTRSITLNALPGIYDPAIVEKLSGEMSEDDVFFECTARLLGDVDTLRMPRLPPLPGARVYQAPSELLQRVFGGKEPYRLRLGVLASRPDVPVYVDVNKLVTRHTAILAVTGAGKSNTVAVVVDRLVRIGGTVVIFDFHGEYLGSSLGGRVNIIEPVLNPRRLSTSELMVLLGVEQRYYKQERILRRALKQVQETGEEERGGFLETLARAVEHVSRRRNEDTSAAAAVVNKIESLQERYGDIIRDDAVDPVSRIRPGYANVIDLSRVDRDAADAVASHVLRILLAERKRHRLTGSSQVPYPVLVVVEEAHILAPRDEETLSKYWLTRIAREGRKFGLGLMLVSQRPKGLDPEILSQANNMIVLRIVEPSDQRYVQAASESLSDDLVAHLPSLNTGEAVVVGPFIRIPALVRIDKYPGKLGGSDIDVVAEWRSMSWLEAEAGGVDELTSDFMQ</sequence>
<name>A0A0V8RW37_PYROC</name>
<accession>A0A0V8RW37</accession>
<dbReference type="GO" id="GO:0043139">
    <property type="term" value="F:5'-3' DNA helicase activity"/>
    <property type="evidence" value="ECO:0007669"/>
    <property type="project" value="UniProtKB-EC"/>
</dbReference>
<proteinExistence type="inferred from homology"/>
<dbReference type="AlphaFoldDB" id="A0A0V8RW37"/>
<dbReference type="Gene3D" id="3.40.50.300">
    <property type="entry name" value="P-loop containing nucleotide triphosphate hydrolases"/>
    <property type="match status" value="2"/>
</dbReference>